<accession>A0A2T0V9G6</accession>
<evidence type="ECO:0000313" key="1">
    <source>
        <dbReference type="EMBL" id="PRY66835.1"/>
    </source>
</evidence>
<protein>
    <submittedName>
        <fullName evidence="1">Uncharacterized protein</fullName>
    </submittedName>
</protein>
<gene>
    <name evidence="1" type="ORF">B0H98_101837</name>
</gene>
<organism evidence="1 2">
    <name type="scientific">Vreelandella songnenensis</name>
    <dbReference type="NCBI Taxonomy" id="1176243"/>
    <lineage>
        <taxon>Bacteria</taxon>
        <taxon>Pseudomonadati</taxon>
        <taxon>Pseudomonadota</taxon>
        <taxon>Gammaproteobacteria</taxon>
        <taxon>Oceanospirillales</taxon>
        <taxon>Halomonadaceae</taxon>
        <taxon>Vreelandella</taxon>
    </lineage>
</organism>
<sequence>MLRYSNKQTVIARERLHKIQQMAVKSNQREGKFAKRRVFYLS</sequence>
<name>A0A2T0V9G6_9GAMM</name>
<comment type="caution">
    <text evidence="1">The sequence shown here is derived from an EMBL/GenBank/DDBJ whole genome shotgun (WGS) entry which is preliminary data.</text>
</comment>
<evidence type="ECO:0000313" key="2">
    <source>
        <dbReference type="Proteomes" id="UP000237647"/>
    </source>
</evidence>
<dbReference type="EMBL" id="PVTK01000001">
    <property type="protein sequence ID" value="PRY66835.1"/>
    <property type="molecule type" value="Genomic_DNA"/>
</dbReference>
<dbReference type="AlphaFoldDB" id="A0A2T0V9G6"/>
<keyword evidence="2" id="KW-1185">Reference proteome</keyword>
<reference evidence="1 2" key="1">
    <citation type="submission" date="2018-03" db="EMBL/GenBank/DDBJ databases">
        <title>Genomic Encyclopedia of Type Strains, Phase III (KMG-III): the genomes of soil and plant-associated and newly described type strains.</title>
        <authorList>
            <person name="Whitman W."/>
        </authorList>
    </citation>
    <scope>NUCLEOTIDE SEQUENCE [LARGE SCALE GENOMIC DNA]</scope>
    <source>
        <strain evidence="1 2">CGMCC 1.12152</strain>
    </source>
</reference>
<dbReference type="Proteomes" id="UP000237647">
    <property type="component" value="Unassembled WGS sequence"/>
</dbReference>
<proteinExistence type="predicted"/>